<evidence type="ECO:0000313" key="3">
    <source>
        <dbReference type="Proteomes" id="UP000799324"/>
    </source>
</evidence>
<evidence type="ECO:0000256" key="1">
    <source>
        <dbReference type="SAM" id="MobiDB-lite"/>
    </source>
</evidence>
<organism evidence="2 3">
    <name type="scientific">Lophiostoma macrostomum CBS 122681</name>
    <dbReference type="NCBI Taxonomy" id="1314788"/>
    <lineage>
        <taxon>Eukaryota</taxon>
        <taxon>Fungi</taxon>
        <taxon>Dikarya</taxon>
        <taxon>Ascomycota</taxon>
        <taxon>Pezizomycotina</taxon>
        <taxon>Dothideomycetes</taxon>
        <taxon>Pleosporomycetidae</taxon>
        <taxon>Pleosporales</taxon>
        <taxon>Lophiostomataceae</taxon>
        <taxon>Lophiostoma</taxon>
    </lineage>
</organism>
<dbReference type="Proteomes" id="UP000799324">
    <property type="component" value="Unassembled WGS sequence"/>
</dbReference>
<feature type="compositionally biased region" description="Basic and acidic residues" evidence="1">
    <location>
        <begin position="70"/>
        <end position="81"/>
    </location>
</feature>
<evidence type="ECO:0000313" key="2">
    <source>
        <dbReference type="EMBL" id="KAF2660568.1"/>
    </source>
</evidence>
<protein>
    <submittedName>
        <fullName evidence="2">Uncharacterized protein</fullName>
    </submittedName>
</protein>
<feature type="region of interest" description="Disordered" evidence="1">
    <location>
        <begin position="70"/>
        <end position="100"/>
    </location>
</feature>
<reference evidence="2" key="1">
    <citation type="journal article" date="2020" name="Stud. Mycol.">
        <title>101 Dothideomycetes genomes: a test case for predicting lifestyles and emergence of pathogens.</title>
        <authorList>
            <person name="Haridas S."/>
            <person name="Albert R."/>
            <person name="Binder M."/>
            <person name="Bloem J."/>
            <person name="Labutti K."/>
            <person name="Salamov A."/>
            <person name="Andreopoulos B."/>
            <person name="Baker S."/>
            <person name="Barry K."/>
            <person name="Bills G."/>
            <person name="Bluhm B."/>
            <person name="Cannon C."/>
            <person name="Castanera R."/>
            <person name="Culley D."/>
            <person name="Daum C."/>
            <person name="Ezra D."/>
            <person name="Gonzalez J."/>
            <person name="Henrissat B."/>
            <person name="Kuo A."/>
            <person name="Liang C."/>
            <person name="Lipzen A."/>
            <person name="Lutzoni F."/>
            <person name="Magnuson J."/>
            <person name="Mondo S."/>
            <person name="Nolan M."/>
            <person name="Ohm R."/>
            <person name="Pangilinan J."/>
            <person name="Park H.-J."/>
            <person name="Ramirez L."/>
            <person name="Alfaro M."/>
            <person name="Sun H."/>
            <person name="Tritt A."/>
            <person name="Yoshinaga Y."/>
            <person name="Zwiers L.-H."/>
            <person name="Turgeon B."/>
            <person name="Goodwin S."/>
            <person name="Spatafora J."/>
            <person name="Crous P."/>
            <person name="Grigoriev I."/>
        </authorList>
    </citation>
    <scope>NUCLEOTIDE SEQUENCE</scope>
    <source>
        <strain evidence="2">CBS 122681</strain>
    </source>
</reference>
<proteinExistence type="predicted"/>
<accession>A0A6A6TNU3</accession>
<sequence>MLLLEPALQSRGAGRLATQCPIKHAVADRCCTQKETLLLQKARRAQRNRRARFPVDWTLGNLDLARYRPPEAGASRDERISSRPALSISSQSVERNLKRRKSARVQADRLVSVPWRAYGVTGQDSDHDLMGLHIICEAAPACRTAPVSTTP</sequence>
<dbReference type="AlphaFoldDB" id="A0A6A6TNU3"/>
<dbReference type="EMBL" id="MU004299">
    <property type="protein sequence ID" value="KAF2660568.1"/>
    <property type="molecule type" value="Genomic_DNA"/>
</dbReference>
<name>A0A6A6TNU3_9PLEO</name>
<keyword evidence="3" id="KW-1185">Reference proteome</keyword>
<gene>
    <name evidence="2" type="ORF">K491DRAFT_62800</name>
</gene>